<reference evidence="15 16" key="1">
    <citation type="journal article" date="2014" name="BMC Genomics">
        <title>Comparative genome sequencing reveals chemotype-specific gene clusters in the toxigenic black mold Stachybotrys.</title>
        <authorList>
            <person name="Semeiks J."/>
            <person name="Borek D."/>
            <person name="Otwinowski Z."/>
            <person name="Grishin N.V."/>
        </authorList>
    </citation>
    <scope>NUCLEOTIDE SEQUENCE [LARGE SCALE GENOMIC DNA]</scope>
    <source>
        <strain evidence="15 16">IBT 40285</strain>
    </source>
</reference>
<feature type="transmembrane region" description="Helical" evidence="13">
    <location>
        <begin position="683"/>
        <end position="703"/>
    </location>
</feature>
<dbReference type="InterPro" id="IPR037674">
    <property type="entry name" value="PIG-G_N"/>
</dbReference>
<comment type="similarity">
    <text evidence="3 13">Belongs to the PIGG/PIGN/PIGO family. PIGG subfamily.</text>
</comment>
<gene>
    <name evidence="15" type="ORF">S40285_00472</name>
</gene>
<feature type="transmembrane region" description="Helical" evidence="13">
    <location>
        <begin position="840"/>
        <end position="859"/>
    </location>
</feature>
<feature type="transmembrane region" description="Helical" evidence="13">
    <location>
        <begin position="12"/>
        <end position="36"/>
    </location>
</feature>
<dbReference type="OMA" id="SWNQTGQ"/>
<evidence type="ECO:0000256" key="5">
    <source>
        <dbReference type="ARBA" id="ARBA00022502"/>
    </source>
</evidence>
<keyword evidence="16" id="KW-1185">Reference proteome</keyword>
<dbReference type="InterPro" id="IPR017850">
    <property type="entry name" value="Alkaline_phosphatase_core_sf"/>
</dbReference>
<dbReference type="Proteomes" id="UP000028524">
    <property type="component" value="Unassembled WGS sequence"/>
</dbReference>
<keyword evidence="6 13" id="KW-0808">Transferase</keyword>
<evidence type="ECO:0000259" key="14">
    <source>
        <dbReference type="Pfam" id="PF19316"/>
    </source>
</evidence>
<protein>
    <recommendedName>
        <fullName evidence="4 13">GPI ethanolamine phosphate transferase 2</fullName>
    </recommendedName>
</protein>
<feature type="domain" description="GPI ethanolamine phosphate transferase 2 C-terminal" evidence="14">
    <location>
        <begin position="440"/>
        <end position="859"/>
    </location>
</feature>
<feature type="transmembrane region" description="Helical" evidence="13">
    <location>
        <begin position="448"/>
        <end position="468"/>
    </location>
</feature>
<dbReference type="UniPathway" id="UPA00196"/>
<dbReference type="InterPro" id="IPR002591">
    <property type="entry name" value="Phosphodiest/P_Trfase"/>
</dbReference>
<feature type="transmembrane region" description="Helical" evidence="13">
    <location>
        <begin position="592"/>
        <end position="611"/>
    </location>
</feature>
<evidence type="ECO:0000313" key="15">
    <source>
        <dbReference type="EMBL" id="KFA65419.1"/>
    </source>
</evidence>
<evidence type="ECO:0000256" key="7">
    <source>
        <dbReference type="ARBA" id="ARBA00022692"/>
    </source>
</evidence>
<dbReference type="FunCoup" id="A0A084QN84">
    <property type="interactions" value="464"/>
</dbReference>
<dbReference type="GO" id="GO:0005789">
    <property type="term" value="C:endoplasmic reticulum membrane"/>
    <property type="evidence" value="ECO:0007669"/>
    <property type="project" value="UniProtKB-SubCell"/>
</dbReference>
<dbReference type="HOGENOM" id="CLU_004770_0_0_1"/>
<feature type="transmembrane region" description="Helical" evidence="13">
    <location>
        <begin position="646"/>
        <end position="663"/>
    </location>
</feature>
<dbReference type="PANTHER" id="PTHR23072">
    <property type="entry name" value="PHOSPHATIDYLINOSITOL GLYCAN-RELATED"/>
    <property type="match status" value="1"/>
</dbReference>
<keyword evidence="10 13" id="KW-0472">Membrane</keyword>
<organism evidence="15 16">
    <name type="scientific">Stachybotrys chlorohalonatus (strain IBT 40285)</name>
    <dbReference type="NCBI Taxonomy" id="1283841"/>
    <lineage>
        <taxon>Eukaryota</taxon>
        <taxon>Fungi</taxon>
        <taxon>Dikarya</taxon>
        <taxon>Ascomycota</taxon>
        <taxon>Pezizomycotina</taxon>
        <taxon>Sordariomycetes</taxon>
        <taxon>Hypocreomycetidae</taxon>
        <taxon>Hypocreales</taxon>
        <taxon>Stachybotryaceae</taxon>
        <taxon>Stachybotrys</taxon>
    </lineage>
</organism>
<evidence type="ECO:0000256" key="13">
    <source>
        <dbReference type="RuleBase" id="RU367106"/>
    </source>
</evidence>
<dbReference type="Gene3D" id="3.40.720.10">
    <property type="entry name" value="Alkaline Phosphatase, subunit A"/>
    <property type="match status" value="1"/>
</dbReference>
<comment type="function">
    <text evidence="12 13">Ethanolamine phosphate transferase involved in glycosylphosphatidylinositol-anchor biosynthesis. Transfers ethanolamine phosphate to the GPI second mannose.</text>
</comment>
<dbReference type="InParanoid" id="A0A084QN84"/>
<evidence type="ECO:0000256" key="8">
    <source>
        <dbReference type="ARBA" id="ARBA00022824"/>
    </source>
</evidence>
<feature type="transmembrane region" description="Helical" evidence="13">
    <location>
        <begin position="569"/>
        <end position="586"/>
    </location>
</feature>
<dbReference type="CDD" id="cd16024">
    <property type="entry name" value="GPI_EPT_2"/>
    <property type="match status" value="1"/>
</dbReference>
<evidence type="ECO:0000256" key="3">
    <source>
        <dbReference type="ARBA" id="ARBA00005315"/>
    </source>
</evidence>
<dbReference type="SUPFAM" id="SSF53649">
    <property type="entry name" value="Alkaline phosphatase-like"/>
    <property type="match status" value="1"/>
</dbReference>
<keyword evidence="11" id="KW-0325">Glycoprotein</keyword>
<keyword evidence="9 13" id="KW-1133">Transmembrane helix</keyword>
<evidence type="ECO:0000256" key="10">
    <source>
        <dbReference type="ARBA" id="ARBA00023136"/>
    </source>
</evidence>
<comment type="subcellular location">
    <subcellularLocation>
        <location evidence="1 13">Endoplasmic reticulum membrane</location>
        <topology evidence="1 13">Multi-pass membrane protein</topology>
    </subcellularLocation>
</comment>
<keyword evidence="8 13" id="KW-0256">Endoplasmic reticulum</keyword>
<dbReference type="OrthoDB" id="272139at2759"/>
<feature type="transmembrane region" description="Helical" evidence="13">
    <location>
        <begin position="480"/>
        <end position="497"/>
    </location>
</feature>
<dbReference type="FunFam" id="3.40.720.10:FF:000045">
    <property type="entry name" value="GPI ethanolamine phosphate transferase 2"/>
    <property type="match status" value="1"/>
</dbReference>
<evidence type="ECO:0000256" key="4">
    <source>
        <dbReference type="ARBA" id="ARBA00020830"/>
    </source>
</evidence>
<dbReference type="EMBL" id="KL660597">
    <property type="protein sequence ID" value="KFA65419.1"/>
    <property type="molecule type" value="Genomic_DNA"/>
</dbReference>
<accession>A0A084QN84</accession>
<dbReference type="GO" id="GO:0006506">
    <property type="term" value="P:GPI anchor biosynthetic process"/>
    <property type="evidence" value="ECO:0007669"/>
    <property type="project" value="UniProtKB-UniPathway"/>
</dbReference>
<dbReference type="Pfam" id="PF19316">
    <property type="entry name" value="PIGO_PIGG"/>
    <property type="match status" value="1"/>
</dbReference>
<dbReference type="STRING" id="1283841.A0A084QN84"/>
<evidence type="ECO:0000313" key="16">
    <source>
        <dbReference type="Proteomes" id="UP000028524"/>
    </source>
</evidence>
<evidence type="ECO:0000256" key="1">
    <source>
        <dbReference type="ARBA" id="ARBA00004477"/>
    </source>
</evidence>
<dbReference type="GO" id="GO:0051267">
    <property type="term" value="F:CP2 mannose-ethanolamine phosphotransferase activity"/>
    <property type="evidence" value="ECO:0007669"/>
    <property type="project" value="EnsemblFungi"/>
</dbReference>
<evidence type="ECO:0000256" key="9">
    <source>
        <dbReference type="ARBA" id="ARBA00022989"/>
    </source>
</evidence>
<feature type="transmembrane region" description="Helical" evidence="13">
    <location>
        <begin position="797"/>
        <end position="820"/>
    </location>
</feature>
<feature type="transmembrane region" description="Helical" evidence="13">
    <location>
        <begin position="752"/>
        <end position="776"/>
    </location>
</feature>
<evidence type="ECO:0000256" key="2">
    <source>
        <dbReference type="ARBA" id="ARBA00004687"/>
    </source>
</evidence>
<sequence>MVAAKNGSLLCTLLTLIANLLIPVSIIIFAIGFFPYKPFLPGLAEYESIEYGPPPDAPFDKVIFMVVDALRSDFVYAENSGFEITQNLIREGSAIPFTANARSPTVTMPRIKAITTGSIPSFVDLILNFDEEDTSSSLAAQDTWLAQLRAKQLGKLLMFGDDTWLKLFPDTFDRHDGTSSFFVSDFTEVDNNVTRNIAGELENEDWGLMVLHYLGLDHIGHKSGPRSPNMVPKQTEMDGIVGTIYEAMRDKDHLASTLLVLCGDHGMNDAGNHGASSPGETSPALVFMSPKFKDISPGFSAPTKPKDEFEYYSKVEQSDLAPTIAALLGFPISKNNLGMVIPDFLEFWPEARDRIQILVRNARQILTIVTAAFGPELFEESAKVDPCALDRSDVTELACGWRQISQQANDLVAVNELNPAWVLSMSNWLRKAQDLMSSMASNYDMSKLILGQGLAVIAILASAAAAGVQGTFTVGSLTPFISVSALYGLMMFASSYVEEEHHFWYWTTTLWFAWLASRDIHRKRQLSTVMGQISTLTALRLLRGWNQTGQKYAGEPDIVKLFLVRYPQLLWILSGIMYAFVAFRLLSGLQGLPLVVATTLTSVLISAAFSFKLAFTAEDSPELVVGLVKTLSDNFQGQSLLSRARLVFFLLSVVYAVGIYKSLHKGQPTSSSAPTLLHHAYTLLAMTQSRAVNIPLFLVFSIIRSTLESVELSVIEISTISILLQYTSFFAFGGSNAISSVDLSSAYNGISGFNVVAVGFLTLVSNWAGPIYWTSATNLLLLQKHRKGDKMVFRHHLSLLTLFMTVSVAFVMAACTALRTHLFIWTVFSPKYLYSMAWSLGQHLLVNVGFGSLLFWLGAR</sequence>
<feature type="transmembrane region" description="Helical" evidence="13">
    <location>
        <begin position="710"/>
        <end position="732"/>
    </location>
</feature>
<keyword evidence="7 13" id="KW-0812">Transmembrane</keyword>
<evidence type="ECO:0000256" key="6">
    <source>
        <dbReference type="ARBA" id="ARBA00022679"/>
    </source>
</evidence>
<feature type="transmembrane region" description="Helical" evidence="13">
    <location>
        <begin position="503"/>
        <end position="520"/>
    </location>
</feature>
<evidence type="ECO:0000256" key="11">
    <source>
        <dbReference type="ARBA" id="ARBA00023180"/>
    </source>
</evidence>
<comment type="pathway">
    <text evidence="2 13">Glycolipid biosynthesis; glycosylphosphatidylinositol-anchor biosynthesis.</text>
</comment>
<keyword evidence="5 13" id="KW-0337">GPI-anchor biosynthesis</keyword>
<dbReference type="InterPro" id="IPR039527">
    <property type="entry name" value="PIGG/GPI7"/>
</dbReference>
<name>A0A084QN84_STAC4</name>
<dbReference type="GO" id="GO:0005886">
    <property type="term" value="C:plasma membrane"/>
    <property type="evidence" value="ECO:0007669"/>
    <property type="project" value="EnsemblFungi"/>
</dbReference>
<dbReference type="AlphaFoldDB" id="A0A084QN84"/>
<dbReference type="Pfam" id="PF01663">
    <property type="entry name" value="Phosphodiest"/>
    <property type="match status" value="1"/>
</dbReference>
<evidence type="ECO:0000256" key="12">
    <source>
        <dbReference type="ARBA" id="ARBA00056729"/>
    </source>
</evidence>
<dbReference type="PANTHER" id="PTHR23072:SF0">
    <property type="entry name" value="GPI ETHANOLAMINE PHOSPHATE TRANSFERASE 2"/>
    <property type="match status" value="1"/>
</dbReference>
<proteinExistence type="inferred from homology"/>
<dbReference type="InterPro" id="IPR045687">
    <property type="entry name" value="PIGG/GPI7_C"/>
</dbReference>